<proteinExistence type="predicted"/>
<protein>
    <submittedName>
        <fullName evidence="1">Uncharacterized protein</fullName>
    </submittedName>
</protein>
<dbReference type="AlphaFoldDB" id="A0A1F5ZLS0"/>
<reference evidence="1 2" key="1">
    <citation type="journal article" date="2016" name="Nat. Commun.">
        <title>Thousands of microbial genomes shed light on interconnected biogeochemical processes in an aquifer system.</title>
        <authorList>
            <person name="Anantharaman K."/>
            <person name="Brown C.T."/>
            <person name="Hug L.A."/>
            <person name="Sharon I."/>
            <person name="Castelle C.J."/>
            <person name="Probst A.J."/>
            <person name="Thomas B.C."/>
            <person name="Singh A."/>
            <person name="Wilkins M.J."/>
            <person name="Karaoz U."/>
            <person name="Brodie E.L."/>
            <person name="Williams K.H."/>
            <person name="Hubbard S.S."/>
            <person name="Banfield J.F."/>
        </authorList>
    </citation>
    <scope>NUCLEOTIDE SEQUENCE [LARGE SCALE GENOMIC DNA]</scope>
</reference>
<dbReference type="STRING" id="1798375.A2773_00360"/>
<sequence>MRYVNKRKKYATNVMSLANSSDSKIAFILMDEEVERSFPMSVQFQSVKGHPTTEEEKTDVFNAWGVNRVDMTFVADFAGELKAILSPQRQGLDTALRKFGLELAVSYHYDGSVVRNVSEGHSTIEFYVSRIRGFVPVEQAEKLLAQLLPQFFVE</sequence>
<gene>
    <name evidence="1" type="ORF">A2773_00360</name>
</gene>
<name>A0A1F5ZLS0_9BACT</name>
<comment type="caution">
    <text evidence="1">The sequence shown here is derived from an EMBL/GenBank/DDBJ whole genome shotgun (WGS) entry which is preliminary data.</text>
</comment>
<organism evidence="1 2">
    <name type="scientific">Candidatus Gottesmanbacteria bacterium RIFCSPHIGHO2_01_FULL_39_10</name>
    <dbReference type="NCBI Taxonomy" id="1798375"/>
    <lineage>
        <taxon>Bacteria</taxon>
        <taxon>Candidatus Gottesmaniibacteriota</taxon>
    </lineage>
</organism>
<dbReference type="EMBL" id="MFJE01000063">
    <property type="protein sequence ID" value="OGG13047.1"/>
    <property type="molecule type" value="Genomic_DNA"/>
</dbReference>
<evidence type="ECO:0000313" key="2">
    <source>
        <dbReference type="Proteomes" id="UP000177383"/>
    </source>
</evidence>
<accession>A0A1F5ZLS0</accession>
<dbReference type="Proteomes" id="UP000177383">
    <property type="component" value="Unassembled WGS sequence"/>
</dbReference>
<evidence type="ECO:0000313" key="1">
    <source>
        <dbReference type="EMBL" id="OGG13047.1"/>
    </source>
</evidence>